<dbReference type="GO" id="GO:0046872">
    <property type="term" value="F:metal ion binding"/>
    <property type="evidence" value="ECO:0007669"/>
    <property type="project" value="UniProtKB-KW"/>
</dbReference>
<organism evidence="2 3">
    <name type="scientific">Mycobacterium szulgai</name>
    <dbReference type="NCBI Taxonomy" id="1787"/>
    <lineage>
        <taxon>Bacteria</taxon>
        <taxon>Bacillati</taxon>
        <taxon>Actinomycetota</taxon>
        <taxon>Actinomycetes</taxon>
        <taxon>Mycobacteriales</taxon>
        <taxon>Mycobacteriaceae</taxon>
        <taxon>Mycobacterium</taxon>
    </lineage>
</organism>
<proteinExistence type="predicted"/>
<sequence>MDAEERGADPSVIHGMEMLCSSYLELRPQDRVLILYSDELEGEHDQGLLEVLRARIDDGAADVELKPADYLDDCVPADRDVLLLVSMVSSPHRGKVLEYLESAAGRTRVFRLFNFSAELFRLALAMERQALDSLNSSIIAAAKATRDIHVTNGFGTDLHIRPLEDGGWTNSCGYFGGQFPGILPPGEVNTYTPHVTGTFVADGALNSSFGFPGDPRLADHPVTLEITDSTVTGASCADPLIAGILNNFFEVENADRVGEVGFGTNEGITEWVDFVSHINERHAGLHLGLGSPTQPKTKVGWTAPLHLDLILDDCSIWFDNALVFADGRWDRGALRSLNPDPAAVSKMVDVLHVDAV</sequence>
<protein>
    <recommendedName>
        <fullName evidence="4">Leucyl aminopeptidase</fullName>
    </recommendedName>
</protein>
<gene>
    <name evidence="2" type="ORF">AWC27_04095</name>
</gene>
<dbReference type="EMBL" id="LQPW01000122">
    <property type="protein sequence ID" value="ORW98356.1"/>
    <property type="molecule type" value="Genomic_DNA"/>
</dbReference>
<evidence type="ECO:0000313" key="2">
    <source>
        <dbReference type="EMBL" id="ORW98356.1"/>
    </source>
</evidence>
<accession>A0A1X2ED53</accession>
<name>A0A1X2ED53_MYCSZ</name>
<dbReference type="InterPro" id="IPR052170">
    <property type="entry name" value="M29_Exopeptidase"/>
</dbReference>
<dbReference type="PANTHER" id="PTHR34448">
    <property type="entry name" value="AMINOPEPTIDASE"/>
    <property type="match status" value="1"/>
</dbReference>
<dbReference type="RefSeq" id="WP_085671582.1">
    <property type="nucleotide sequence ID" value="NZ_JACKRU010000747.1"/>
</dbReference>
<keyword evidence="1" id="KW-0479">Metal-binding</keyword>
<reference evidence="2 3" key="1">
    <citation type="submission" date="2016-01" db="EMBL/GenBank/DDBJ databases">
        <title>The new phylogeny of the genus Mycobacterium.</title>
        <authorList>
            <person name="Tarcisio F."/>
            <person name="Conor M."/>
            <person name="Antonella G."/>
            <person name="Elisabetta G."/>
            <person name="Giulia F.S."/>
            <person name="Sara T."/>
            <person name="Anna F."/>
            <person name="Clotilde B."/>
            <person name="Roberto B."/>
            <person name="Veronica D.S."/>
            <person name="Fabio R."/>
            <person name="Monica P."/>
            <person name="Olivier J."/>
            <person name="Enrico T."/>
            <person name="Nicola S."/>
        </authorList>
    </citation>
    <scope>NUCLEOTIDE SEQUENCE [LARGE SCALE GENOMIC DNA]</scope>
    <source>
        <strain evidence="2 3">DSM 44166</strain>
    </source>
</reference>
<dbReference type="OrthoDB" id="7057810at2"/>
<evidence type="ECO:0000256" key="1">
    <source>
        <dbReference type="ARBA" id="ARBA00022723"/>
    </source>
</evidence>
<evidence type="ECO:0008006" key="4">
    <source>
        <dbReference type="Google" id="ProtNLM"/>
    </source>
</evidence>
<dbReference type="Proteomes" id="UP000193317">
    <property type="component" value="Unassembled WGS sequence"/>
</dbReference>
<keyword evidence="3" id="KW-1185">Reference proteome</keyword>
<dbReference type="AlphaFoldDB" id="A0A1X2ED53"/>
<evidence type="ECO:0000313" key="3">
    <source>
        <dbReference type="Proteomes" id="UP000193317"/>
    </source>
</evidence>
<dbReference type="PANTHER" id="PTHR34448:SF1">
    <property type="entry name" value="BLL6088 PROTEIN"/>
    <property type="match status" value="1"/>
</dbReference>
<dbReference type="SUPFAM" id="SSF144052">
    <property type="entry name" value="Thermophilic metalloprotease-like"/>
    <property type="match status" value="1"/>
</dbReference>
<comment type="caution">
    <text evidence="2">The sequence shown here is derived from an EMBL/GenBank/DDBJ whole genome shotgun (WGS) entry which is preliminary data.</text>
</comment>